<keyword evidence="3 6" id="KW-0378">Hydrolase</keyword>
<comment type="cofactor">
    <cofactor evidence="6">
        <name>Zn(2+)</name>
        <dbReference type="ChEBI" id="CHEBI:29105"/>
    </cofactor>
    <text evidence="6">Binds 1 zinc ion per subunit.</text>
</comment>
<feature type="compositionally biased region" description="Low complexity" evidence="7">
    <location>
        <begin position="259"/>
        <end position="273"/>
    </location>
</feature>
<evidence type="ECO:0000256" key="8">
    <source>
        <dbReference type="SAM" id="Phobius"/>
    </source>
</evidence>
<comment type="caution">
    <text evidence="10">The sequence shown here is derived from an EMBL/GenBank/DDBJ whole genome shotgun (WGS) entry which is preliminary data.</text>
</comment>
<accession>A0ABN2UHH2</accession>
<evidence type="ECO:0000256" key="5">
    <source>
        <dbReference type="ARBA" id="ARBA00023049"/>
    </source>
</evidence>
<keyword evidence="2" id="KW-0479">Metal-binding</keyword>
<reference evidence="10 11" key="1">
    <citation type="journal article" date="2019" name="Int. J. Syst. Evol. Microbiol.">
        <title>The Global Catalogue of Microorganisms (GCM) 10K type strain sequencing project: providing services to taxonomists for standard genome sequencing and annotation.</title>
        <authorList>
            <consortium name="The Broad Institute Genomics Platform"/>
            <consortium name="The Broad Institute Genome Sequencing Center for Infectious Disease"/>
            <person name="Wu L."/>
            <person name="Ma J."/>
        </authorList>
    </citation>
    <scope>NUCLEOTIDE SEQUENCE [LARGE SCALE GENOMIC DNA]</scope>
    <source>
        <strain evidence="10 11">JCM 16014</strain>
    </source>
</reference>
<evidence type="ECO:0000313" key="10">
    <source>
        <dbReference type="EMBL" id="GAA2037279.1"/>
    </source>
</evidence>
<feature type="region of interest" description="Disordered" evidence="7">
    <location>
        <begin position="246"/>
        <end position="273"/>
    </location>
</feature>
<evidence type="ECO:0000259" key="9">
    <source>
        <dbReference type="Pfam" id="PF01435"/>
    </source>
</evidence>
<dbReference type="RefSeq" id="WP_344667428.1">
    <property type="nucleotide sequence ID" value="NZ_BAAAQN010000024.1"/>
</dbReference>
<feature type="transmembrane region" description="Helical" evidence="8">
    <location>
        <begin position="6"/>
        <end position="24"/>
    </location>
</feature>
<evidence type="ECO:0000313" key="11">
    <source>
        <dbReference type="Proteomes" id="UP001500751"/>
    </source>
</evidence>
<keyword evidence="8" id="KW-1133">Transmembrane helix</keyword>
<evidence type="ECO:0000256" key="4">
    <source>
        <dbReference type="ARBA" id="ARBA00022833"/>
    </source>
</evidence>
<feature type="transmembrane region" description="Helical" evidence="8">
    <location>
        <begin position="292"/>
        <end position="313"/>
    </location>
</feature>
<dbReference type="CDD" id="cd07326">
    <property type="entry name" value="M56_BlaR1_MecR1_like"/>
    <property type="match status" value="1"/>
</dbReference>
<proteinExistence type="inferred from homology"/>
<dbReference type="Pfam" id="PF01435">
    <property type="entry name" value="Peptidase_M48"/>
    <property type="match status" value="1"/>
</dbReference>
<name>A0ABN2UHH2_9ACTN</name>
<dbReference type="Proteomes" id="UP001500751">
    <property type="component" value="Unassembled WGS sequence"/>
</dbReference>
<feature type="transmembrane region" description="Helical" evidence="8">
    <location>
        <begin position="93"/>
        <end position="114"/>
    </location>
</feature>
<evidence type="ECO:0000256" key="3">
    <source>
        <dbReference type="ARBA" id="ARBA00022801"/>
    </source>
</evidence>
<keyword evidence="8" id="KW-0472">Membrane</keyword>
<dbReference type="EMBL" id="BAAAQN010000024">
    <property type="protein sequence ID" value="GAA2037279.1"/>
    <property type="molecule type" value="Genomic_DNA"/>
</dbReference>
<evidence type="ECO:0000256" key="6">
    <source>
        <dbReference type="RuleBase" id="RU003983"/>
    </source>
</evidence>
<gene>
    <name evidence="10" type="ORF">GCM10009839_43140</name>
</gene>
<keyword evidence="11" id="KW-1185">Reference proteome</keyword>
<keyword evidence="8" id="KW-0812">Transmembrane</keyword>
<organism evidence="10 11">
    <name type="scientific">Catenulispora yoronensis</name>
    <dbReference type="NCBI Taxonomy" id="450799"/>
    <lineage>
        <taxon>Bacteria</taxon>
        <taxon>Bacillati</taxon>
        <taxon>Actinomycetota</taxon>
        <taxon>Actinomycetes</taxon>
        <taxon>Catenulisporales</taxon>
        <taxon>Catenulisporaceae</taxon>
        <taxon>Catenulispora</taxon>
    </lineage>
</organism>
<comment type="similarity">
    <text evidence="6">Belongs to the peptidase M48 family.</text>
</comment>
<feature type="domain" description="Peptidase M48" evidence="9">
    <location>
        <begin position="116"/>
        <end position="191"/>
    </location>
</feature>
<keyword evidence="5 6" id="KW-0482">Metalloprotease</keyword>
<dbReference type="InterPro" id="IPR052173">
    <property type="entry name" value="Beta-lactam_resp_regulator"/>
</dbReference>
<evidence type="ECO:0000256" key="1">
    <source>
        <dbReference type="ARBA" id="ARBA00022670"/>
    </source>
</evidence>
<feature type="transmembrane region" description="Helical" evidence="8">
    <location>
        <begin position="36"/>
        <end position="58"/>
    </location>
</feature>
<evidence type="ECO:0000256" key="7">
    <source>
        <dbReference type="SAM" id="MobiDB-lite"/>
    </source>
</evidence>
<protein>
    <submittedName>
        <fullName evidence="10">M56 family metallopeptidase</fullName>
    </submittedName>
</protein>
<keyword evidence="4 6" id="KW-0862">Zinc</keyword>
<dbReference type="InterPro" id="IPR001915">
    <property type="entry name" value="Peptidase_M48"/>
</dbReference>
<evidence type="ECO:0000256" key="2">
    <source>
        <dbReference type="ARBA" id="ARBA00022723"/>
    </source>
</evidence>
<dbReference type="PANTHER" id="PTHR34978">
    <property type="entry name" value="POSSIBLE SENSOR-TRANSDUCER PROTEIN BLAR"/>
    <property type="match status" value="1"/>
</dbReference>
<sequence>MLADAWPLAVLAILLAWPIPVFLARAGWPRRHPRAAIALWQAVGIAGGLSLIGAPLAIGVAPLDGHLRTGLVELARDALHLRVPAALGWGQEIALALAGVLAVRLIGVTLLSAFRIERELRRQRDAVDLAAEHADRQLRVLEHAAPAAYCLPGTRTRIVITEGTIAALAPDELDAVLAHERAHARWRHELVVQPFVAWESALPLPPAHRATAAVTALVEMLADDHAVRAVGRPALARALVAIGGTGGPIPNPRSGGQAGKAKAATDSAAPTPTLDRVHRLVRASTSTTAERLIGPAAWLAAVLLVAGPTWFVLR</sequence>
<keyword evidence="1 6" id="KW-0645">Protease</keyword>
<dbReference type="PANTHER" id="PTHR34978:SF3">
    <property type="entry name" value="SLR0241 PROTEIN"/>
    <property type="match status" value="1"/>
</dbReference>
<dbReference type="Gene3D" id="3.30.2010.10">
    <property type="entry name" value="Metalloproteases ('zincins'), catalytic domain"/>
    <property type="match status" value="1"/>
</dbReference>